<sequence length="106" mass="11690">MVHRPTDSRLLSSLLSHEKDYIKALTDVLNASLSSRASLSAFAAASPPPLSSLILSIASSLAPVDDALQRYALAVEEWREMLTQIKILEDSVANTLRDREILYGFF</sequence>
<reference evidence="1 2" key="1">
    <citation type="journal article" date="2015" name="Fungal Genet. Biol.">
        <title>Evolution of novel wood decay mechanisms in Agaricales revealed by the genome sequences of Fistulina hepatica and Cylindrobasidium torrendii.</title>
        <authorList>
            <person name="Floudas D."/>
            <person name="Held B.W."/>
            <person name="Riley R."/>
            <person name="Nagy L.G."/>
            <person name="Koehler G."/>
            <person name="Ransdell A.S."/>
            <person name="Younus H."/>
            <person name="Chow J."/>
            <person name="Chiniquy J."/>
            <person name="Lipzen A."/>
            <person name="Tritt A."/>
            <person name="Sun H."/>
            <person name="Haridas S."/>
            <person name="LaButti K."/>
            <person name="Ohm R.A."/>
            <person name="Kues U."/>
            <person name="Blanchette R.A."/>
            <person name="Grigoriev I.V."/>
            <person name="Minto R.E."/>
            <person name="Hibbett D.S."/>
        </authorList>
    </citation>
    <scope>NUCLEOTIDE SEQUENCE [LARGE SCALE GENOMIC DNA]</scope>
    <source>
        <strain evidence="1 2">ATCC 64428</strain>
    </source>
</reference>
<organism evidence="1 2">
    <name type="scientific">Fistulina hepatica ATCC 64428</name>
    <dbReference type="NCBI Taxonomy" id="1128425"/>
    <lineage>
        <taxon>Eukaryota</taxon>
        <taxon>Fungi</taxon>
        <taxon>Dikarya</taxon>
        <taxon>Basidiomycota</taxon>
        <taxon>Agaricomycotina</taxon>
        <taxon>Agaricomycetes</taxon>
        <taxon>Agaricomycetidae</taxon>
        <taxon>Agaricales</taxon>
        <taxon>Fistulinaceae</taxon>
        <taxon>Fistulina</taxon>
    </lineage>
</organism>
<dbReference type="Proteomes" id="UP000054144">
    <property type="component" value="Unassembled WGS sequence"/>
</dbReference>
<protein>
    <recommendedName>
        <fullName evidence="3">DH domain-containing protein</fullName>
    </recommendedName>
</protein>
<dbReference type="Gene3D" id="1.20.1270.60">
    <property type="entry name" value="Arfaptin homology (AH) domain/BAR domain"/>
    <property type="match status" value="1"/>
</dbReference>
<evidence type="ECO:0000313" key="2">
    <source>
        <dbReference type="Proteomes" id="UP000054144"/>
    </source>
</evidence>
<dbReference type="AlphaFoldDB" id="A0A0D7A649"/>
<dbReference type="PANTHER" id="PTHR31962">
    <property type="entry name" value="SPHINGOLIPID LONG CHAIN BASE-RESPONSIVE PROTEIN PIL1"/>
    <property type="match status" value="1"/>
</dbReference>
<dbReference type="InterPro" id="IPR027267">
    <property type="entry name" value="AH/BAR_dom_sf"/>
</dbReference>
<dbReference type="GO" id="GO:0070941">
    <property type="term" value="P:eisosome assembly"/>
    <property type="evidence" value="ECO:0007669"/>
    <property type="project" value="TreeGrafter"/>
</dbReference>
<gene>
    <name evidence="1" type="ORF">FISHEDRAFT_48185</name>
</gene>
<proteinExistence type="predicted"/>
<dbReference type="InterPro" id="IPR028245">
    <property type="entry name" value="PIL1/LSP1"/>
</dbReference>
<dbReference type="EMBL" id="KN882045">
    <property type="protein sequence ID" value="KIY45834.1"/>
    <property type="molecule type" value="Genomic_DNA"/>
</dbReference>
<accession>A0A0D7A649</accession>
<name>A0A0D7A649_9AGAR</name>
<dbReference type="PANTHER" id="PTHR31962:SF1">
    <property type="entry name" value="SPHINGOLIPID LONG CHAIN BASE-RESPONSIVE PROTEIN PIL1"/>
    <property type="match status" value="1"/>
</dbReference>
<dbReference type="GO" id="GO:0008289">
    <property type="term" value="F:lipid binding"/>
    <property type="evidence" value="ECO:0007669"/>
    <property type="project" value="TreeGrafter"/>
</dbReference>
<evidence type="ECO:0000313" key="1">
    <source>
        <dbReference type="EMBL" id="KIY45834.1"/>
    </source>
</evidence>
<dbReference type="OrthoDB" id="3358861at2759"/>
<evidence type="ECO:0008006" key="3">
    <source>
        <dbReference type="Google" id="ProtNLM"/>
    </source>
</evidence>
<keyword evidence="2" id="KW-1185">Reference proteome</keyword>
<dbReference type="GO" id="GO:0005886">
    <property type="term" value="C:plasma membrane"/>
    <property type="evidence" value="ECO:0007669"/>
    <property type="project" value="TreeGrafter"/>
</dbReference>
<dbReference type="GO" id="GO:0036286">
    <property type="term" value="C:eisosome filament"/>
    <property type="evidence" value="ECO:0007669"/>
    <property type="project" value="TreeGrafter"/>
</dbReference>
<dbReference type="GO" id="GO:0006897">
    <property type="term" value="P:endocytosis"/>
    <property type="evidence" value="ECO:0007669"/>
    <property type="project" value="TreeGrafter"/>
</dbReference>